<gene>
    <name evidence="9" type="ORF">TAPDE_001027</name>
</gene>
<keyword evidence="2" id="KW-0813">Transport</keyword>
<dbReference type="InterPro" id="IPR036249">
    <property type="entry name" value="Thioredoxin-like_sf"/>
</dbReference>
<dbReference type="InterPro" id="IPR014025">
    <property type="entry name" value="Glutaredoxin_subgr"/>
</dbReference>
<name>R4XD89_TAPDE</name>
<dbReference type="STRING" id="1097556.R4XD89"/>
<dbReference type="eggNOG" id="KOG1752">
    <property type="taxonomic scope" value="Eukaryota"/>
</dbReference>
<evidence type="ECO:0000256" key="5">
    <source>
        <dbReference type="ARBA" id="ARBA00023284"/>
    </source>
</evidence>
<dbReference type="SUPFAM" id="SSF52833">
    <property type="entry name" value="Thioredoxin-like"/>
    <property type="match status" value="1"/>
</dbReference>
<dbReference type="OrthoDB" id="418495at2759"/>
<dbReference type="Proteomes" id="UP000013776">
    <property type="component" value="Unassembled WGS sequence"/>
</dbReference>
<dbReference type="InterPro" id="IPR011899">
    <property type="entry name" value="Glutaredoxin_euk/vir"/>
</dbReference>
<keyword evidence="10" id="KW-1185">Reference proteome</keyword>
<dbReference type="PROSITE" id="PS00195">
    <property type="entry name" value="GLUTAREDOXIN_1"/>
    <property type="match status" value="1"/>
</dbReference>
<dbReference type="FunFam" id="3.40.30.10:FF:000026">
    <property type="entry name" value="Glutaredoxin 2"/>
    <property type="match status" value="1"/>
</dbReference>
<dbReference type="PRINTS" id="PR00160">
    <property type="entry name" value="GLUTAREDOXIN"/>
</dbReference>
<proteinExistence type="predicted"/>
<dbReference type="GO" id="GO:0004364">
    <property type="term" value="F:glutathione transferase activity"/>
    <property type="evidence" value="ECO:0007669"/>
    <property type="project" value="UniProtKB-EC"/>
</dbReference>
<evidence type="ECO:0000256" key="3">
    <source>
        <dbReference type="ARBA" id="ARBA00022982"/>
    </source>
</evidence>
<evidence type="ECO:0000256" key="4">
    <source>
        <dbReference type="ARBA" id="ARBA00023157"/>
    </source>
</evidence>
<evidence type="ECO:0000313" key="9">
    <source>
        <dbReference type="EMBL" id="CCG81293.1"/>
    </source>
</evidence>
<dbReference type="GO" id="GO:0005634">
    <property type="term" value="C:nucleus"/>
    <property type="evidence" value="ECO:0007669"/>
    <property type="project" value="TreeGrafter"/>
</dbReference>
<dbReference type="VEuPathDB" id="FungiDB:TAPDE_001027"/>
<accession>R4XD89</accession>
<dbReference type="EMBL" id="CAHR02000034">
    <property type="protein sequence ID" value="CCG81293.1"/>
    <property type="molecule type" value="Genomic_DNA"/>
</dbReference>
<dbReference type="PANTHER" id="PTHR45694:SF18">
    <property type="entry name" value="GLUTAREDOXIN-1-RELATED"/>
    <property type="match status" value="1"/>
</dbReference>
<comment type="catalytic activity">
    <reaction evidence="7">
        <text>RX + glutathione = an S-substituted glutathione + a halide anion + H(+)</text>
        <dbReference type="Rhea" id="RHEA:16437"/>
        <dbReference type="ChEBI" id="CHEBI:15378"/>
        <dbReference type="ChEBI" id="CHEBI:16042"/>
        <dbReference type="ChEBI" id="CHEBI:17792"/>
        <dbReference type="ChEBI" id="CHEBI:57925"/>
        <dbReference type="ChEBI" id="CHEBI:90779"/>
        <dbReference type="EC" id="2.5.1.18"/>
    </reaction>
</comment>
<organism evidence="9 10">
    <name type="scientific">Taphrina deformans (strain PYCC 5710 / ATCC 11124 / CBS 356.35 / IMI 108563 / JCM 9778 / NBRC 8474)</name>
    <name type="common">Peach leaf curl fungus</name>
    <name type="synonym">Lalaria deformans</name>
    <dbReference type="NCBI Taxonomy" id="1097556"/>
    <lineage>
        <taxon>Eukaryota</taxon>
        <taxon>Fungi</taxon>
        <taxon>Dikarya</taxon>
        <taxon>Ascomycota</taxon>
        <taxon>Taphrinomycotina</taxon>
        <taxon>Taphrinomycetes</taxon>
        <taxon>Taphrinales</taxon>
        <taxon>Taphrinaceae</taxon>
        <taxon>Taphrina</taxon>
    </lineage>
</organism>
<keyword evidence="5" id="KW-0676">Redox-active center</keyword>
<dbReference type="PANTHER" id="PTHR45694">
    <property type="entry name" value="GLUTAREDOXIN 2"/>
    <property type="match status" value="1"/>
</dbReference>
<evidence type="ECO:0000256" key="2">
    <source>
        <dbReference type="ARBA" id="ARBA00022448"/>
    </source>
</evidence>
<sequence>MAAVKQIVEKAISENAVAVFSKSYCPYCKATKETLSQFIKNYYLIELDQEENGADIQNYLREKTGQNSVPNIFIKQEHIGGNSDLAALNKAGKLKSMLA</sequence>
<evidence type="ECO:0000313" key="10">
    <source>
        <dbReference type="Proteomes" id="UP000013776"/>
    </source>
</evidence>
<keyword evidence="3" id="KW-0249">Electron transport</keyword>
<comment type="catalytic activity">
    <reaction evidence="1">
        <text>2 glutathione + H2O2 = glutathione disulfide + 2 H2O</text>
        <dbReference type="Rhea" id="RHEA:16833"/>
        <dbReference type="ChEBI" id="CHEBI:15377"/>
        <dbReference type="ChEBI" id="CHEBI:16240"/>
        <dbReference type="ChEBI" id="CHEBI:57925"/>
        <dbReference type="ChEBI" id="CHEBI:58297"/>
        <dbReference type="EC" id="1.11.1.9"/>
    </reaction>
</comment>
<evidence type="ECO:0000256" key="6">
    <source>
        <dbReference type="ARBA" id="ARBA00035808"/>
    </source>
</evidence>
<feature type="domain" description="Glutaredoxin" evidence="8">
    <location>
        <begin position="17"/>
        <end position="79"/>
    </location>
</feature>
<dbReference type="GO" id="GO:0004602">
    <property type="term" value="F:glutathione peroxidase activity"/>
    <property type="evidence" value="ECO:0007669"/>
    <property type="project" value="UniProtKB-EC"/>
</dbReference>
<comment type="caution">
    <text evidence="9">The sequence shown here is derived from an EMBL/GenBank/DDBJ whole genome shotgun (WGS) entry which is preliminary data.</text>
</comment>
<dbReference type="PROSITE" id="PS51354">
    <property type="entry name" value="GLUTAREDOXIN_2"/>
    <property type="match status" value="1"/>
</dbReference>
<dbReference type="Pfam" id="PF00462">
    <property type="entry name" value="Glutaredoxin"/>
    <property type="match status" value="1"/>
</dbReference>
<reference evidence="9 10" key="1">
    <citation type="journal article" date="2013" name="MBio">
        <title>Genome sequencing of the plant pathogen Taphrina deformans, the causal agent of peach leaf curl.</title>
        <authorList>
            <person name="Cisse O.H."/>
            <person name="Almeida J.M.G.C.F."/>
            <person name="Fonseca A."/>
            <person name="Kumar A.A."/>
            <person name="Salojaervi J."/>
            <person name="Overmyer K."/>
            <person name="Hauser P.M."/>
            <person name="Pagni M."/>
        </authorList>
    </citation>
    <scope>NUCLEOTIDE SEQUENCE [LARGE SCALE GENOMIC DNA]</scope>
    <source>
        <strain evidence="10">PYCC 5710 / ATCC 11124 / CBS 356.35 / IMI 108563 / JCM 9778 / NBRC 8474</strain>
    </source>
</reference>
<keyword evidence="4" id="KW-1015">Disulfide bond</keyword>
<dbReference type="GO" id="GO:0005737">
    <property type="term" value="C:cytoplasm"/>
    <property type="evidence" value="ECO:0007669"/>
    <property type="project" value="TreeGrafter"/>
</dbReference>
<evidence type="ECO:0000256" key="7">
    <source>
        <dbReference type="ARBA" id="ARBA00047960"/>
    </source>
</evidence>
<dbReference type="GO" id="GO:0034599">
    <property type="term" value="P:cellular response to oxidative stress"/>
    <property type="evidence" value="ECO:0007669"/>
    <property type="project" value="TreeGrafter"/>
</dbReference>
<dbReference type="InterPro" id="IPR011767">
    <property type="entry name" value="GLR_AS"/>
</dbReference>
<dbReference type="InterPro" id="IPR002109">
    <property type="entry name" value="Glutaredoxin"/>
</dbReference>
<dbReference type="AlphaFoldDB" id="R4XD89"/>
<evidence type="ECO:0000259" key="8">
    <source>
        <dbReference type="Pfam" id="PF00462"/>
    </source>
</evidence>
<protein>
    <submittedName>
        <fullName evidence="9">Glutaredoxin-1</fullName>
    </submittedName>
</protein>
<dbReference type="CDD" id="cd03419">
    <property type="entry name" value="GRX_GRXh_1_2_like"/>
    <property type="match status" value="1"/>
</dbReference>
<dbReference type="Gene3D" id="3.40.30.10">
    <property type="entry name" value="Glutaredoxin"/>
    <property type="match status" value="1"/>
</dbReference>
<comment type="catalytic activity">
    <reaction evidence="6">
        <text>1-chloro-2,4-dinitrobenzene + glutathione = 2,4-dinitrophenyl-S-glutathione + chloride + H(+)</text>
        <dbReference type="Rhea" id="RHEA:51220"/>
        <dbReference type="ChEBI" id="CHEBI:15378"/>
        <dbReference type="ChEBI" id="CHEBI:17996"/>
        <dbReference type="ChEBI" id="CHEBI:34718"/>
        <dbReference type="ChEBI" id="CHEBI:57925"/>
        <dbReference type="ChEBI" id="CHEBI:133977"/>
        <dbReference type="EC" id="2.5.1.18"/>
    </reaction>
</comment>
<dbReference type="GO" id="GO:0015038">
    <property type="term" value="F:glutathione disulfide oxidoreductase activity"/>
    <property type="evidence" value="ECO:0007669"/>
    <property type="project" value="TreeGrafter"/>
</dbReference>
<evidence type="ECO:0000256" key="1">
    <source>
        <dbReference type="ARBA" id="ARBA00000217"/>
    </source>
</evidence>
<dbReference type="NCBIfam" id="TIGR02180">
    <property type="entry name" value="GRX_euk"/>
    <property type="match status" value="1"/>
</dbReference>